<keyword evidence="2 4" id="KW-0863">Zinc-finger</keyword>
<dbReference type="Gene3D" id="3.30.1370.210">
    <property type="match status" value="1"/>
</dbReference>
<feature type="region of interest" description="Disordered" evidence="5">
    <location>
        <begin position="223"/>
        <end position="299"/>
    </location>
</feature>
<proteinExistence type="predicted"/>
<feature type="compositionally biased region" description="Polar residues" evidence="5">
    <location>
        <begin position="246"/>
        <end position="266"/>
    </location>
</feature>
<feature type="domain" description="C3H1-type" evidence="6">
    <location>
        <begin position="122"/>
        <end position="148"/>
    </location>
</feature>
<dbReference type="PANTHER" id="PTHR14493">
    <property type="entry name" value="UNKEMPT FAMILY MEMBER"/>
    <property type="match status" value="1"/>
</dbReference>
<dbReference type="OrthoDB" id="20534at2759"/>
<evidence type="ECO:0000256" key="1">
    <source>
        <dbReference type="ARBA" id="ARBA00022723"/>
    </source>
</evidence>
<gene>
    <name evidence="7" type="ORF">CSUI_010408</name>
</gene>
<evidence type="ECO:0000256" key="4">
    <source>
        <dbReference type="PROSITE-ProRule" id="PRU00723"/>
    </source>
</evidence>
<feature type="zinc finger region" description="C3H1-type" evidence="4">
    <location>
        <begin position="14"/>
        <end position="42"/>
    </location>
</feature>
<dbReference type="SMART" id="SM00356">
    <property type="entry name" value="ZnF_C3H1"/>
    <property type="match status" value="3"/>
</dbReference>
<feature type="compositionally biased region" description="Low complexity" evidence="5">
    <location>
        <begin position="229"/>
        <end position="245"/>
    </location>
</feature>
<dbReference type="PANTHER" id="PTHR14493:SF50">
    <property type="entry name" value="RING FINGER PROTEIN UNKEMPT"/>
    <property type="match status" value="1"/>
</dbReference>
<dbReference type="VEuPathDB" id="ToxoDB:CSUI_010408"/>
<keyword evidence="8" id="KW-1185">Reference proteome</keyword>
<evidence type="ECO:0000256" key="3">
    <source>
        <dbReference type="ARBA" id="ARBA00022833"/>
    </source>
</evidence>
<feature type="domain" description="C3H1-type" evidence="6">
    <location>
        <begin position="14"/>
        <end position="42"/>
    </location>
</feature>
<name>A0A2C6JY41_9APIC</name>
<protein>
    <submittedName>
        <fullName evidence="7">Zinc finger protein</fullName>
    </submittedName>
</protein>
<evidence type="ECO:0000259" key="6">
    <source>
        <dbReference type="PROSITE" id="PS50103"/>
    </source>
</evidence>
<feature type="zinc finger region" description="C3H1-type" evidence="4">
    <location>
        <begin position="122"/>
        <end position="148"/>
    </location>
</feature>
<dbReference type="EMBL" id="MIGC01007336">
    <property type="protein sequence ID" value="PHJ15780.1"/>
    <property type="molecule type" value="Genomic_DNA"/>
</dbReference>
<keyword evidence="1 4" id="KW-0479">Metal-binding</keyword>
<feature type="compositionally biased region" description="Polar residues" evidence="5">
    <location>
        <begin position="92"/>
        <end position="104"/>
    </location>
</feature>
<accession>A0A2C6JY41</accession>
<dbReference type="RefSeq" id="XP_067917512.1">
    <property type="nucleotide sequence ID" value="XM_068070512.1"/>
</dbReference>
<reference evidence="7 8" key="1">
    <citation type="journal article" date="2017" name="Int. J. Parasitol.">
        <title>The genome of the protozoan parasite Cystoisospora suis and a reverse vaccinology approach to identify vaccine candidates.</title>
        <authorList>
            <person name="Palmieri N."/>
            <person name="Shrestha A."/>
            <person name="Ruttkowski B."/>
            <person name="Beck T."/>
            <person name="Vogl C."/>
            <person name="Tomley F."/>
            <person name="Blake D.P."/>
            <person name="Joachim A."/>
        </authorList>
    </citation>
    <scope>NUCLEOTIDE SEQUENCE [LARGE SCALE GENOMIC DNA]</scope>
    <source>
        <strain evidence="7 8">Wien I</strain>
    </source>
</reference>
<evidence type="ECO:0000313" key="8">
    <source>
        <dbReference type="Proteomes" id="UP000221165"/>
    </source>
</evidence>
<dbReference type="PROSITE" id="PS50103">
    <property type="entry name" value="ZF_C3H1"/>
    <property type="match status" value="2"/>
</dbReference>
<dbReference type="Proteomes" id="UP000221165">
    <property type="component" value="Unassembled WGS sequence"/>
</dbReference>
<dbReference type="GeneID" id="94433723"/>
<keyword evidence="3 4" id="KW-0862">Zinc</keyword>
<dbReference type="InterPro" id="IPR045234">
    <property type="entry name" value="Unkempt-like"/>
</dbReference>
<feature type="non-terminal residue" evidence="7">
    <location>
        <position position="510"/>
    </location>
</feature>
<dbReference type="GO" id="GO:0008270">
    <property type="term" value="F:zinc ion binding"/>
    <property type="evidence" value="ECO:0007669"/>
    <property type="project" value="UniProtKB-KW"/>
</dbReference>
<dbReference type="AlphaFoldDB" id="A0A2C6JY41"/>
<dbReference type="InterPro" id="IPR000571">
    <property type="entry name" value="Znf_CCCH"/>
</dbReference>
<evidence type="ECO:0000313" key="7">
    <source>
        <dbReference type="EMBL" id="PHJ15780.1"/>
    </source>
</evidence>
<sequence length="510" mass="56036">MACGSLLSEEDLCRFRTKKCRRLVSGACEFGITRCQYSHNQYWSRRCPIYLSDRSFIRYVHVLCPYVVTKQVQLGDASLGNGCGRPRCMQRSGTKATGPHQNQLARGGAGKRRGKASENCCCCDDQKEEIIINNCPRGGECPFAHSTEEILYHPLFYKMVICEKYRDGVCDTYYCPYIHGLAEARQPKQYKLPFTTGIDIPPLPCVTIVAKIEKKKGSSSIPAVKDCLSSETSSGSRSQSPRPNSVNQRAMVSTQAGRPQVQTSQAVEEYGSFKDDSSAVGRQAPDDEREGSNSLLPEAVRSQRELRANGLFEDQQRWGDSSEACQILLEALQALKIESSAFCTNMAADHMPACCAELTSPPHHRGSQVEPVPVTAVAVQEQPYSEDTKPIKDLTARILGSLLIQSDRAVEAPETACSRLLPVKLLAAALELCGQADGRRAGHNSFSSQVCSQGANIRSVAADQAEQESMSDCVSSLDEAHQLRNQSESRSYINCYQGNHADDARGRVSR</sequence>
<feature type="region of interest" description="Disordered" evidence="5">
    <location>
        <begin position="92"/>
        <end position="115"/>
    </location>
</feature>
<organism evidence="7 8">
    <name type="scientific">Cystoisospora suis</name>
    <dbReference type="NCBI Taxonomy" id="483139"/>
    <lineage>
        <taxon>Eukaryota</taxon>
        <taxon>Sar</taxon>
        <taxon>Alveolata</taxon>
        <taxon>Apicomplexa</taxon>
        <taxon>Conoidasida</taxon>
        <taxon>Coccidia</taxon>
        <taxon>Eucoccidiorida</taxon>
        <taxon>Eimeriorina</taxon>
        <taxon>Sarcocystidae</taxon>
        <taxon>Cystoisospora</taxon>
    </lineage>
</organism>
<evidence type="ECO:0000256" key="2">
    <source>
        <dbReference type="ARBA" id="ARBA00022771"/>
    </source>
</evidence>
<evidence type="ECO:0000256" key="5">
    <source>
        <dbReference type="SAM" id="MobiDB-lite"/>
    </source>
</evidence>
<comment type="caution">
    <text evidence="7">The sequence shown here is derived from an EMBL/GenBank/DDBJ whole genome shotgun (WGS) entry which is preliminary data.</text>
</comment>